<organism evidence="3 4">
    <name type="scientific">Fragilariopsis cylindrus CCMP1102</name>
    <dbReference type="NCBI Taxonomy" id="635003"/>
    <lineage>
        <taxon>Eukaryota</taxon>
        <taxon>Sar</taxon>
        <taxon>Stramenopiles</taxon>
        <taxon>Ochrophyta</taxon>
        <taxon>Bacillariophyta</taxon>
        <taxon>Bacillariophyceae</taxon>
        <taxon>Bacillariophycidae</taxon>
        <taxon>Bacillariales</taxon>
        <taxon>Bacillariaceae</taxon>
        <taxon>Fragilariopsis</taxon>
    </lineage>
</organism>
<reference evidence="3 4" key="1">
    <citation type="submission" date="2016-09" db="EMBL/GenBank/DDBJ databases">
        <title>Extensive genetic diversity and differential bi-allelic expression allows diatom success in the polar Southern Ocean.</title>
        <authorList>
            <consortium name="DOE Joint Genome Institute"/>
            <person name="Mock T."/>
            <person name="Otillar R.P."/>
            <person name="Strauss J."/>
            <person name="Dupont C."/>
            <person name="Frickenhaus S."/>
            <person name="Maumus F."/>
            <person name="Mcmullan M."/>
            <person name="Sanges R."/>
            <person name="Schmutz J."/>
            <person name="Toseland A."/>
            <person name="Valas R."/>
            <person name="Veluchamy A."/>
            <person name="Ward B.J."/>
            <person name="Allen A."/>
            <person name="Barry K."/>
            <person name="Falciatore A."/>
            <person name="Ferrante M."/>
            <person name="Fortunato A.E."/>
            <person name="Gloeckner G."/>
            <person name="Gruber A."/>
            <person name="Hipkin R."/>
            <person name="Janech M."/>
            <person name="Kroth P."/>
            <person name="Leese F."/>
            <person name="Lindquist E."/>
            <person name="Lyon B.R."/>
            <person name="Martin J."/>
            <person name="Mayer C."/>
            <person name="Parker M."/>
            <person name="Quesneville H."/>
            <person name="Raymond J."/>
            <person name="Uhlig C."/>
            <person name="Valentin K.U."/>
            <person name="Worden A.Z."/>
            <person name="Armbrust E.V."/>
            <person name="Bowler C."/>
            <person name="Green B."/>
            <person name="Moulton V."/>
            <person name="Van Oosterhout C."/>
            <person name="Grigoriev I."/>
        </authorList>
    </citation>
    <scope>NUCLEOTIDE SEQUENCE [LARGE SCALE GENOMIC DNA]</scope>
    <source>
        <strain evidence="3 4">CCMP1102</strain>
    </source>
</reference>
<sequence length="199" mass="22910">SVSSPKYQYYQSDKVMTISILEACVRAEDLTVRFEPKHLVVMLRKDGTDFTVIAGALYSEIDVEKSKVVIKAEKVLLKLRKVDAFEWHELLGKVDESKIATTVSNDTNKARPYVGHRDWDAIERNIIEEEKKEKPEGDEAMNKLFKQIYADASEDTRRAMVKSFQTSGGTVLSTNWDEVKKKDYEKERTAPDGVEWKNW</sequence>
<dbReference type="EMBL" id="KV784375">
    <property type="protein sequence ID" value="OEU09464.1"/>
    <property type="molecule type" value="Genomic_DNA"/>
</dbReference>
<dbReference type="SUPFAM" id="SSF49764">
    <property type="entry name" value="HSP20-like chaperones"/>
    <property type="match status" value="1"/>
</dbReference>
<dbReference type="PANTHER" id="PTHR45862">
    <property type="entry name" value="PROTEIN SGT1 HOMOLOG"/>
    <property type="match status" value="1"/>
</dbReference>
<feature type="domain" description="SGS" evidence="1">
    <location>
        <begin position="104"/>
        <end position="199"/>
    </location>
</feature>
<dbReference type="InterPro" id="IPR008978">
    <property type="entry name" value="HSP20-like_chaperone"/>
</dbReference>
<dbReference type="FunCoup" id="A0A1E7EUI7">
    <property type="interactions" value="164"/>
</dbReference>
<name>A0A1E7EUI7_9STRA</name>
<dbReference type="GO" id="GO:0051087">
    <property type="term" value="F:protein-folding chaperone binding"/>
    <property type="evidence" value="ECO:0007669"/>
    <property type="project" value="InterPro"/>
</dbReference>
<evidence type="ECO:0000259" key="1">
    <source>
        <dbReference type="PROSITE" id="PS51048"/>
    </source>
</evidence>
<proteinExistence type="predicted"/>
<dbReference type="AlphaFoldDB" id="A0A1E7EUI7"/>
<dbReference type="InterPro" id="IPR007052">
    <property type="entry name" value="CS_dom"/>
</dbReference>
<dbReference type="Proteomes" id="UP000095751">
    <property type="component" value="Unassembled WGS sequence"/>
</dbReference>
<evidence type="ECO:0000313" key="3">
    <source>
        <dbReference type="EMBL" id="OEU09464.1"/>
    </source>
</evidence>
<dbReference type="InterPro" id="IPR007699">
    <property type="entry name" value="SGS_dom"/>
</dbReference>
<dbReference type="Pfam" id="PF05002">
    <property type="entry name" value="SGS"/>
    <property type="match status" value="1"/>
</dbReference>
<feature type="non-terminal residue" evidence="3">
    <location>
        <position position="1"/>
    </location>
</feature>
<dbReference type="Pfam" id="PF04969">
    <property type="entry name" value="CS"/>
    <property type="match status" value="1"/>
</dbReference>
<dbReference type="KEGG" id="fcy:FRACYDRAFT_150834"/>
<accession>A0A1E7EUI7</accession>
<evidence type="ECO:0000259" key="2">
    <source>
        <dbReference type="PROSITE" id="PS51203"/>
    </source>
</evidence>
<dbReference type="Gene3D" id="2.60.40.790">
    <property type="match status" value="1"/>
</dbReference>
<evidence type="ECO:0000313" key="4">
    <source>
        <dbReference type="Proteomes" id="UP000095751"/>
    </source>
</evidence>
<dbReference type="CDD" id="cd06463">
    <property type="entry name" value="p23_like"/>
    <property type="match status" value="1"/>
</dbReference>
<dbReference type="PROSITE" id="PS51048">
    <property type="entry name" value="SGS"/>
    <property type="match status" value="1"/>
</dbReference>
<feature type="non-terminal residue" evidence="3">
    <location>
        <position position="199"/>
    </location>
</feature>
<gene>
    <name evidence="3" type="ORF">FRACYDRAFT_150834</name>
</gene>
<dbReference type="InParanoid" id="A0A1E7EUI7"/>
<dbReference type="OrthoDB" id="1898560at2759"/>
<keyword evidence="4" id="KW-1185">Reference proteome</keyword>
<dbReference type="InterPro" id="IPR044563">
    <property type="entry name" value="Sgt1-like"/>
</dbReference>
<feature type="domain" description="CS" evidence="2">
    <location>
        <begin position="2"/>
        <end position="91"/>
    </location>
</feature>
<protein>
    <submittedName>
        <fullName evidence="3">Chaperone binding protein</fullName>
    </submittedName>
</protein>
<dbReference type="PROSITE" id="PS51203">
    <property type="entry name" value="CS"/>
    <property type="match status" value="1"/>
</dbReference>